<evidence type="ECO:0000313" key="7">
    <source>
        <dbReference type="EMBL" id="CAE7898972.1"/>
    </source>
</evidence>
<feature type="transmembrane region" description="Helical" evidence="5">
    <location>
        <begin position="133"/>
        <end position="153"/>
    </location>
</feature>
<dbReference type="EMBL" id="CAJNJA010069819">
    <property type="protein sequence ID" value="CAE7898972.1"/>
    <property type="molecule type" value="Genomic_DNA"/>
</dbReference>
<keyword evidence="4 5" id="KW-0808">Transferase</keyword>
<comment type="similarity">
    <text evidence="2 5">Belongs to the glycosyltransferase 10 family.</text>
</comment>
<name>A0A813BCG8_9DINO</name>
<feature type="transmembrane region" description="Helical" evidence="5">
    <location>
        <begin position="13"/>
        <end position="32"/>
    </location>
</feature>
<evidence type="ECO:0000256" key="2">
    <source>
        <dbReference type="ARBA" id="ARBA00008919"/>
    </source>
</evidence>
<dbReference type="Proteomes" id="UP000601435">
    <property type="component" value="Unassembled WGS sequence"/>
</dbReference>
<feature type="domain" description="Fucosyltransferase C-terminal" evidence="6">
    <location>
        <begin position="791"/>
        <end position="852"/>
    </location>
</feature>
<evidence type="ECO:0000256" key="3">
    <source>
        <dbReference type="ARBA" id="ARBA00022676"/>
    </source>
</evidence>
<feature type="transmembrane region" description="Helical" evidence="5">
    <location>
        <begin position="44"/>
        <end position="65"/>
    </location>
</feature>
<dbReference type="GO" id="GO:0032580">
    <property type="term" value="C:Golgi cisterna membrane"/>
    <property type="evidence" value="ECO:0007669"/>
    <property type="project" value="UniProtKB-SubCell"/>
</dbReference>
<dbReference type="EC" id="2.4.1.-" evidence="5"/>
<dbReference type="InterPro" id="IPR055270">
    <property type="entry name" value="Glyco_tran_10_C"/>
</dbReference>
<keyword evidence="5" id="KW-1133">Transmembrane helix</keyword>
<gene>
    <name evidence="7" type="primary">fucT</name>
    <name evidence="7" type="ORF">SNEC2469_LOCUS30197</name>
</gene>
<comment type="subcellular location">
    <subcellularLocation>
        <location evidence="5">Golgi apparatus</location>
        <location evidence="5">Golgi stack membrane</location>
        <topology evidence="5">Single-pass type II membrane protein</topology>
    </subcellularLocation>
</comment>
<dbReference type="AlphaFoldDB" id="A0A813BCG8"/>
<reference evidence="7" key="1">
    <citation type="submission" date="2021-02" db="EMBL/GenBank/DDBJ databases">
        <authorList>
            <person name="Dougan E. K."/>
            <person name="Rhodes N."/>
            <person name="Thang M."/>
            <person name="Chan C."/>
        </authorList>
    </citation>
    <scope>NUCLEOTIDE SEQUENCE</scope>
</reference>
<keyword evidence="8" id="KW-1185">Reference proteome</keyword>
<comment type="pathway">
    <text evidence="1">Protein modification; protein glycosylation.</text>
</comment>
<sequence length="959" mass="106385">MQEILNSAEFFDWVALGLAMILAYILRHYWLWQVAGEKQMASHGVSLLIWLALGGALAFAISLRFGKGHGEEWIAGYFFEFFFMLENVFVFRAVITALSLSDAMVAKVLDWVVNCQIIFEAVFFLGLAHQLRALHLLPQVLGLGLLFFGLLTLRESFAKSKAESGVTSVLRSLSSSSLAGSADAQENEDFLCFKESRPKLTMGGTVLLLLLLVDFLCEIDTVLTKIEEIQSPFVAFSSSAMAAFALPELYMLSQDLLFHFPLSKHLLSAMNPGLACEDALLPEPLGSWQHLKEILVQILVEPRKGFEAFKSIADAVSSLTPELCPLGHYSLRVAFLIFRSPEERREELEAEDLPWAFANATTILSSGWPVYGLLGLLAYKLSRDGTAATDRCTQEAESFRLRYEDATLRGGEVTFSSDVENTAVELLRGLSSQNATTALKGAVATTRFARRGCLLGAGLPLLGYGASVSCLGRRDPDLLGFLQDMVATYEDFFLRPASGSDACLPRALHPERCQPVTQEESLPNLLSAGMWASESLHLLQRISETFALGNDKLVALHGGPVSETGRKFLVSVDPFEDQFHGYGLPAFTSHLWADHRDFRVLEGIRCPDVLIARDSLPGMPFPGALVYVDHEAGIGPGRDAGTLAEVLGKYQIVYLGVLSPFAATHCRSRYGTWRAQQRRVCAKVYDREISGSAPRVLYVPFASTSFAGRQKHTPLDLSTRPRSPERKPFLLAYMAYACVDHRERIFDLLVQAAARRGLEPPVALSRCAGYSSGHRRVRNDSRDLAASFLDEAVELLRPYTFALVFENKLVPGYVTEKIVNAFLAGCIPIYWGSRAVLDIFNPSSFIYANDIQAQGPADDYSPSDPLEGLQRVVDQVMEIAQDPVALQKMASEPILDASRHRRFFSWHSAVREWLRSGDHLQSEHHEDLLPERIADAVMALKPRRRQLCEDGWRICTAEL</sequence>
<dbReference type="InterPro" id="IPR001503">
    <property type="entry name" value="Glyco_trans_10"/>
</dbReference>
<dbReference type="Pfam" id="PF00852">
    <property type="entry name" value="Glyco_transf_10"/>
    <property type="match status" value="1"/>
</dbReference>
<dbReference type="PANTHER" id="PTHR11929:SF194">
    <property type="entry name" value="ALPHA-(1,3)-FUCOSYLTRANSFERASE 10"/>
    <property type="match status" value="1"/>
</dbReference>
<keyword evidence="5" id="KW-0812">Transmembrane</keyword>
<feature type="transmembrane region" description="Helical" evidence="5">
    <location>
        <begin position="108"/>
        <end position="127"/>
    </location>
</feature>
<evidence type="ECO:0000313" key="8">
    <source>
        <dbReference type="Proteomes" id="UP000601435"/>
    </source>
</evidence>
<evidence type="ECO:0000259" key="6">
    <source>
        <dbReference type="Pfam" id="PF00852"/>
    </source>
</evidence>
<dbReference type="Gene3D" id="3.40.50.11660">
    <property type="entry name" value="Glycosyl transferase family 10, C-terminal domain"/>
    <property type="match status" value="1"/>
</dbReference>
<dbReference type="PANTHER" id="PTHR11929">
    <property type="entry name" value="ALPHA- 1,3 -FUCOSYLTRANSFERASE"/>
    <property type="match status" value="1"/>
</dbReference>
<dbReference type="OrthoDB" id="427096at2759"/>
<accession>A0A813BCG8</accession>
<comment type="caution">
    <text evidence="7">The sequence shown here is derived from an EMBL/GenBank/DDBJ whole genome shotgun (WGS) entry which is preliminary data.</text>
</comment>
<evidence type="ECO:0000256" key="5">
    <source>
        <dbReference type="RuleBase" id="RU003832"/>
    </source>
</evidence>
<evidence type="ECO:0000256" key="4">
    <source>
        <dbReference type="ARBA" id="ARBA00022679"/>
    </source>
</evidence>
<organism evidence="7 8">
    <name type="scientific">Symbiodinium necroappetens</name>
    <dbReference type="NCBI Taxonomy" id="1628268"/>
    <lineage>
        <taxon>Eukaryota</taxon>
        <taxon>Sar</taxon>
        <taxon>Alveolata</taxon>
        <taxon>Dinophyceae</taxon>
        <taxon>Suessiales</taxon>
        <taxon>Symbiodiniaceae</taxon>
        <taxon>Symbiodinium</taxon>
    </lineage>
</organism>
<keyword evidence="5" id="KW-0472">Membrane</keyword>
<protein>
    <recommendedName>
        <fullName evidence="5">Fucosyltransferase</fullName>
        <ecNumber evidence="5">2.4.1.-</ecNumber>
    </recommendedName>
</protein>
<keyword evidence="3 5" id="KW-0328">Glycosyltransferase</keyword>
<keyword evidence="5" id="KW-0333">Golgi apparatus</keyword>
<dbReference type="SUPFAM" id="SSF53756">
    <property type="entry name" value="UDP-Glycosyltransferase/glycogen phosphorylase"/>
    <property type="match status" value="1"/>
</dbReference>
<dbReference type="GO" id="GO:0046920">
    <property type="term" value="F:alpha-(1-&gt;3)-fucosyltransferase activity"/>
    <property type="evidence" value="ECO:0007669"/>
    <property type="project" value="TreeGrafter"/>
</dbReference>
<feature type="transmembrane region" description="Helical" evidence="5">
    <location>
        <begin position="77"/>
        <end position="101"/>
    </location>
</feature>
<comment type="caution">
    <text evidence="5">Lacks conserved residue(s) required for the propagation of feature annotation.</text>
</comment>
<proteinExistence type="inferred from homology"/>
<dbReference type="InterPro" id="IPR038577">
    <property type="entry name" value="GT10-like_C_sf"/>
</dbReference>
<dbReference type="UniPathway" id="UPA00378"/>
<evidence type="ECO:0000256" key="1">
    <source>
        <dbReference type="ARBA" id="ARBA00004922"/>
    </source>
</evidence>